<gene>
    <name evidence="1" type="ORF">ZEAMMB73_Zm00001d043114</name>
</gene>
<dbReference type="SMR" id="A0A1D6N920"/>
<dbReference type="SUPFAM" id="SSF52096">
    <property type="entry name" value="ClpP/crotonase"/>
    <property type="match status" value="1"/>
</dbReference>
<proteinExistence type="predicted"/>
<name>A0A1D6N920_MAIZE</name>
<sequence length="98" mass="11124">MFSLFYGVWNYVFGKTEFHVFILGVHKAGKTLLVEAHGSTRILILNRPKQLDALSSRMIKGPLWYFTAFDKDDGARLLIMKFMSRHSGATPLPSACLF</sequence>
<organism evidence="1">
    <name type="scientific">Zea mays</name>
    <name type="common">Maize</name>
    <dbReference type="NCBI Taxonomy" id="4577"/>
    <lineage>
        <taxon>Eukaryota</taxon>
        <taxon>Viridiplantae</taxon>
        <taxon>Streptophyta</taxon>
        <taxon>Embryophyta</taxon>
        <taxon>Tracheophyta</taxon>
        <taxon>Spermatophyta</taxon>
        <taxon>Magnoliopsida</taxon>
        <taxon>Liliopsida</taxon>
        <taxon>Poales</taxon>
        <taxon>Poaceae</taxon>
        <taxon>PACMAD clade</taxon>
        <taxon>Panicoideae</taxon>
        <taxon>Andropogonodae</taxon>
        <taxon>Andropogoneae</taxon>
        <taxon>Tripsacinae</taxon>
        <taxon>Zea</taxon>
    </lineage>
</organism>
<dbReference type="InterPro" id="IPR029045">
    <property type="entry name" value="ClpP/crotonase-like_dom_sf"/>
</dbReference>
<evidence type="ECO:0000313" key="1">
    <source>
        <dbReference type="EMBL" id="ONM37041.1"/>
    </source>
</evidence>
<accession>A0A1D6N920</accession>
<reference evidence="1" key="1">
    <citation type="submission" date="2015-12" db="EMBL/GenBank/DDBJ databases">
        <title>Update maize B73 reference genome by single molecule sequencing technologies.</title>
        <authorList>
            <consortium name="Maize Genome Sequencing Project"/>
            <person name="Ware D."/>
        </authorList>
    </citation>
    <scope>NUCLEOTIDE SEQUENCE [LARGE SCALE GENOMIC DNA]</scope>
    <source>
        <tissue evidence="1">Seedling</tissue>
    </source>
</reference>
<protein>
    <submittedName>
        <fullName evidence="1">Uncharacterized protein</fullName>
    </submittedName>
</protein>
<dbReference type="InParanoid" id="A0A1D6N920"/>
<dbReference type="AlphaFoldDB" id="A0A1D6N920"/>
<dbReference type="Gene3D" id="3.30.300.220">
    <property type="match status" value="1"/>
</dbReference>
<dbReference type="EMBL" id="CM007649">
    <property type="protein sequence ID" value="ONM37041.1"/>
    <property type="molecule type" value="Genomic_DNA"/>
</dbReference>
<dbReference type="STRING" id="4577.A0A1D6N920"/>